<dbReference type="VEuPathDB" id="FungiDB:BDEG_20640"/>
<organism evidence="1 2">
    <name type="scientific">Batrachochytrium dendrobatidis (strain JEL423)</name>
    <dbReference type="NCBI Taxonomy" id="403673"/>
    <lineage>
        <taxon>Eukaryota</taxon>
        <taxon>Fungi</taxon>
        <taxon>Fungi incertae sedis</taxon>
        <taxon>Chytridiomycota</taxon>
        <taxon>Chytridiomycota incertae sedis</taxon>
        <taxon>Chytridiomycetes</taxon>
        <taxon>Rhizophydiales</taxon>
        <taxon>Rhizophydiales incertae sedis</taxon>
        <taxon>Batrachochytrium</taxon>
    </lineage>
</organism>
<dbReference type="Proteomes" id="UP000077115">
    <property type="component" value="Unassembled WGS sequence"/>
</dbReference>
<reference evidence="1 2" key="2">
    <citation type="submission" date="2016-05" db="EMBL/GenBank/DDBJ databases">
        <title>Lineage-specific infection strategies underlie the spectrum of fungal disease in amphibians.</title>
        <authorList>
            <person name="Cuomo C.A."/>
            <person name="Farrer R.A."/>
            <person name="James T."/>
            <person name="Longcore J."/>
            <person name="Birren B."/>
        </authorList>
    </citation>
    <scope>NUCLEOTIDE SEQUENCE [LARGE SCALE GENOMIC DNA]</scope>
    <source>
        <strain evidence="1 2">JEL423</strain>
    </source>
</reference>
<reference evidence="1 2" key="1">
    <citation type="submission" date="2006-10" db="EMBL/GenBank/DDBJ databases">
        <title>The Genome Sequence of Batrachochytrium dendrobatidis JEL423.</title>
        <authorList>
            <consortium name="The Broad Institute Genome Sequencing Platform"/>
            <person name="Birren B."/>
            <person name="Lander E."/>
            <person name="Galagan J."/>
            <person name="Cuomo C."/>
            <person name="Devon K."/>
            <person name="Jaffe D."/>
            <person name="Butler J."/>
            <person name="Alvarez P."/>
            <person name="Gnerre S."/>
            <person name="Grabherr M."/>
            <person name="Kleber M."/>
            <person name="Mauceli E."/>
            <person name="Brockman W."/>
            <person name="Young S."/>
            <person name="LaButti K."/>
            <person name="Sykes S."/>
            <person name="DeCaprio D."/>
            <person name="Crawford M."/>
            <person name="Koehrsen M."/>
            <person name="Engels R."/>
            <person name="Montgomery P."/>
            <person name="Pearson M."/>
            <person name="Howarth C."/>
            <person name="Larson L."/>
            <person name="White J."/>
            <person name="O'Leary S."/>
            <person name="Kodira C."/>
            <person name="Zeng Q."/>
            <person name="Yandava C."/>
            <person name="Alvarado L."/>
            <person name="Longcore J."/>
            <person name="James T."/>
        </authorList>
    </citation>
    <scope>NUCLEOTIDE SEQUENCE [LARGE SCALE GENOMIC DNA]</scope>
    <source>
        <strain evidence="1 2">JEL423</strain>
    </source>
</reference>
<gene>
    <name evidence="1" type="ORF">BDEG_20640</name>
</gene>
<evidence type="ECO:0000313" key="2">
    <source>
        <dbReference type="Proteomes" id="UP000077115"/>
    </source>
</evidence>
<proteinExistence type="predicted"/>
<accession>A0A177W9U1</accession>
<sequence length="106" mass="12198">MPDKSDNVKVEAQSYPDLTSPGNEYAFKSWPLSMQNAIHFLFSRVHHRSDVSNSAPLIPYIQLFSNVIILYQTQTQLQHAKLALLFSKQHNSNDVSKPWTLDCYNM</sequence>
<name>A0A177W9U1_BATDL</name>
<protein>
    <submittedName>
        <fullName evidence="1">Uncharacterized protein</fullName>
    </submittedName>
</protein>
<dbReference type="AlphaFoldDB" id="A0A177W9U1"/>
<evidence type="ECO:0000313" key="1">
    <source>
        <dbReference type="EMBL" id="OAJ36474.1"/>
    </source>
</evidence>
<dbReference type="EMBL" id="DS022300">
    <property type="protein sequence ID" value="OAJ36474.1"/>
    <property type="molecule type" value="Genomic_DNA"/>
</dbReference>